<comment type="caution">
    <text evidence="1">The sequence shown here is derived from an EMBL/GenBank/DDBJ whole genome shotgun (WGS) entry which is preliminary data.</text>
</comment>
<evidence type="ECO:0000313" key="2">
    <source>
        <dbReference type="Proteomes" id="UP000615760"/>
    </source>
</evidence>
<proteinExistence type="predicted"/>
<dbReference type="SUPFAM" id="SSF52833">
    <property type="entry name" value="Thioredoxin-like"/>
    <property type="match status" value="1"/>
</dbReference>
<dbReference type="InterPro" id="IPR036249">
    <property type="entry name" value="Thioredoxin-like_sf"/>
</dbReference>
<gene>
    <name evidence="1" type="ORF">GCM10007424_27470</name>
</gene>
<keyword evidence="2" id="KW-1185">Reference proteome</keyword>
<accession>A0ABQ1K2E6</accession>
<dbReference type="RefSeq" id="WP_188621895.1">
    <property type="nucleotide sequence ID" value="NZ_BMJE01000009.1"/>
</dbReference>
<evidence type="ECO:0000313" key="1">
    <source>
        <dbReference type="EMBL" id="GGB85916.1"/>
    </source>
</evidence>
<dbReference type="EMBL" id="BMJE01000009">
    <property type="protein sequence ID" value="GGB85916.1"/>
    <property type="molecule type" value="Genomic_DNA"/>
</dbReference>
<name>A0ABQ1K2E6_9FLAO</name>
<organism evidence="1 2">
    <name type="scientific">Flavobacterium suaedae</name>
    <dbReference type="NCBI Taxonomy" id="1767027"/>
    <lineage>
        <taxon>Bacteria</taxon>
        <taxon>Pseudomonadati</taxon>
        <taxon>Bacteroidota</taxon>
        <taxon>Flavobacteriia</taxon>
        <taxon>Flavobacteriales</taxon>
        <taxon>Flavobacteriaceae</taxon>
        <taxon>Flavobacterium</taxon>
    </lineage>
</organism>
<protein>
    <recommendedName>
        <fullName evidence="3">(2Fe-2S) ferredoxin domain-containing protein</fullName>
    </recommendedName>
</protein>
<sequence length="91" mass="10251">MKKIEGAEKVIFICEGKKCGRYSKELRKAFKSAIKEAGLKKEIFVARMGCSDNCKCAPVLCIQPENEWVGEVKSKDIPDIISKQTENNNKQ</sequence>
<reference evidence="2" key="1">
    <citation type="journal article" date="2019" name="Int. J. Syst. Evol. Microbiol.">
        <title>The Global Catalogue of Microorganisms (GCM) 10K type strain sequencing project: providing services to taxonomists for standard genome sequencing and annotation.</title>
        <authorList>
            <consortium name="The Broad Institute Genomics Platform"/>
            <consortium name="The Broad Institute Genome Sequencing Center for Infectious Disease"/>
            <person name="Wu L."/>
            <person name="Ma J."/>
        </authorList>
    </citation>
    <scope>NUCLEOTIDE SEQUENCE [LARGE SCALE GENOMIC DNA]</scope>
    <source>
        <strain evidence="2">CGMCC 1.15461</strain>
    </source>
</reference>
<evidence type="ECO:0008006" key="3">
    <source>
        <dbReference type="Google" id="ProtNLM"/>
    </source>
</evidence>
<dbReference type="CDD" id="cd02980">
    <property type="entry name" value="TRX_Fd_family"/>
    <property type="match status" value="1"/>
</dbReference>
<dbReference type="Proteomes" id="UP000615760">
    <property type="component" value="Unassembled WGS sequence"/>
</dbReference>
<dbReference type="Gene3D" id="3.40.30.10">
    <property type="entry name" value="Glutaredoxin"/>
    <property type="match status" value="1"/>
</dbReference>